<keyword evidence="2" id="KW-1185">Reference proteome</keyword>
<proteinExistence type="predicted"/>
<organism evidence="1 2">
    <name type="scientific">Thermomonospora echinospora</name>
    <dbReference type="NCBI Taxonomy" id="1992"/>
    <lineage>
        <taxon>Bacteria</taxon>
        <taxon>Bacillati</taxon>
        <taxon>Actinomycetota</taxon>
        <taxon>Actinomycetes</taxon>
        <taxon>Streptosporangiales</taxon>
        <taxon>Thermomonosporaceae</taxon>
        <taxon>Thermomonospora</taxon>
    </lineage>
</organism>
<accession>A0A1H6C8C2</accession>
<protein>
    <submittedName>
        <fullName evidence="1">Uncharacterized protein</fullName>
    </submittedName>
</protein>
<evidence type="ECO:0000313" key="2">
    <source>
        <dbReference type="Proteomes" id="UP000236723"/>
    </source>
</evidence>
<dbReference type="EMBL" id="FNVO01000009">
    <property type="protein sequence ID" value="SEG69158.1"/>
    <property type="molecule type" value="Genomic_DNA"/>
</dbReference>
<gene>
    <name evidence="1" type="ORF">SAMN04489712_10956</name>
</gene>
<evidence type="ECO:0000313" key="1">
    <source>
        <dbReference type="EMBL" id="SEG69158.1"/>
    </source>
</evidence>
<name>A0A1H6C8C2_9ACTN</name>
<sequence length="111" mass="11759">MSGPATTERLFSWTVVERGGDPPALGAVGVCDDQGKAVRRLAEALREAPAGALGLVHSVTRPWWTDGYWYGDLLVRVQVDSGTGTVVARRGGGQPMDDVFAEAARVCAQMS</sequence>
<dbReference type="OrthoDB" id="3487250at2"/>
<reference evidence="2" key="1">
    <citation type="submission" date="2016-10" db="EMBL/GenBank/DDBJ databases">
        <authorList>
            <person name="Varghese N."/>
            <person name="Submissions S."/>
        </authorList>
    </citation>
    <scope>NUCLEOTIDE SEQUENCE [LARGE SCALE GENOMIC DNA]</scope>
    <source>
        <strain evidence="2">DSM 43163</strain>
    </source>
</reference>
<dbReference type="RefSeq" id="WP_103939513.1">
    <property type="nucleotide sequence ID" value="NZ_FNVO01000009.1"/>
</dbReference>
<dbReference type="Proteomes" id="UP000236723">
    <property type="component" value="Unassembled WGS sequence"/>
</dbReference>
<dbReference type="AlphaFoldDB" id="A0A1H6C8C2"/>